<organism evidence="1 2">
    <name type="scientific">Trichinella zimbabwensis</name>
    <dbReference type="NCBI Taxonomy" id="268475"/>
    <lineage>
        <taxon>Eukaryota</taxon>
        <taxon>Metazoa</taxon>
        <taxon>Ecdysozoa</taxon>
        <taxon>Nematoda</taxon>
        <taxon>Enoplea</taxon>
        <taxon>Dorylaimia</taxon>
        <taxon>Trichinellida</taxon>
        <taxon>Trichinellidae</taxon>
        <taxon>Trichinella</taxon>
    </lineage>
</organism>
<protein>
    <submittedName>
        <fullName evidence="1">Uncharacterized protein</fullName>
    </submittedName>
</protein>
<gene>
    <name evidence="1" type="ORF">T11_12505</name>
</gene>
<reference evidence="1 2" key="1">
    <citation type="submission" date="2015-01" db="EMBL/GenBank/DDBJ databases">
        <title>Evolution of Trichinella species and genotypes.</title>
        <authorList>
            <person name="Korhonen P.K."/>
            <person name="Edoardo P."/>
            <person name="Giuseppe L.R."/>
            <person name="Gasser R.B."/>
        </authorList>
    </citation>
    <scope>NUCLEOTIDE SEQUENCE [LARGE SCALE GENOMIC DNA]</scope>
    <source>
        <strain evidence="1">ISS1029</strain>
    </source>
</reference>
<dbReference type="AlphaFoldDB" id="A0A0V1HHP5"/>
<evidence type="ECO:0000313" key="2">
    <source>
        <dbReference type="Proteomes" id="UP000055024"/>
    </source>
</evidence>
<name>A0A0V1HHP5_9BILA</name>
<proteinExistence type="predicted"/>
<comment type="caution">
    <text evidence="1">The sequence shown here is derived from an EMBL/GenBank/DDBJ whole genome shotgun (WGS) entry which is preliminary data.</text>
</comment>
<evidence type="ECO:0000313" key="1">
    <source>
        <dbReference type="EMBL" id="KRZ10283.1"/>
    </source>
</evidence>
<dbReference type="Proteomes" id="UP000055024">
    <property type="component" value="Unassembled WGS sequence"/>
</dbReference>
<sequence>MQRSQYFGWSMMRQNFYFCTTLHFFILAIVYAADATGARMSVVLTLRQKYEVKGRTKKTEPPQRLEEQKSAACCSVHPSSDEISSSFATDL</sequence>
<dbReference type="EMBL" id="JYDP01000062">
    <property type="protein sequence ID" value="KRZ10283.1"/>
    <property type="molecule type" value="Genomic_DNA"/>
</dbReference>
<keyword evidence="2" id="KW-1185">Reference proteome</keyword>
<accession>A0A0V1HHP5</accession>